<dbReference type="GO" id="GO:0045944">
    <property type="term" value="P:positive regulation of transcription by RNA polymerase II"/>
    <property type="evidence" value="ECO:0007669"/>
    <property type="project" value="UniProtKB-ARBA"/>
</dbReference>
<feature type="region of interest" description="Disordered" evidence="6">
    <location>
        <begin position="288"/>
        <end position="312"/>
    </location>
</feature>
<feature type="domain" description="C2H2-type" evidence="7">
    <location>
        <begin position="615"/>
        <end position="640"/>
    </location>
</feature>
<evidence type="ECO:0000256" key="4">
    <source>
        <dbReference type="ARBA" id="ARBA00022833"/>
    </source>
</evidence>
<keyword evidence="9" id="KW-1185">Reference proteome</keyword>
<dbReference type="AlphaFoldDB" id="A0A7R9MKW1"/>
<dbReference type="PANTHER" id="PTHR19818">
    <property type="entry name" value="ZINC FINGER PROTEIN ZIC AND GLI"/>
    <property type="match status" value="1"/>
</dbReference>
<feature type="domain" description="C2H2-type" evidence="7">
    <location>
        <begin position="556"/>
        <end position="585"/>
    </location>
</feature>
<dbReference type="PROSITE" id="PS00028">
    <property type="entry name" value="ZINC_FINGER_C2H2_1"/>
    <property type="match status" value="7"/>
</dbReference>
<reference evidence="8" key="1">
    <citation type="submission" date="2020-11" db="EMBL/GenBank/DDBJ databases">
        <authorList>
            <person name="Tran Van P."/>
        </authorList>
    </citation>
    <scope>NUCLEOTIDE SEQUENCE</scope>
</reference>
<keyword evidence="3 5" id="KW-0863">Zinc-finger</keyword>
<sequence>MKSRTRPLIGPKSRIMALKNRHKRRPVKTCEMGCGTRYVLKSSLIGQEFVKRLAAESQTSIVVSVEPLVKEESTDTTRDPILRETEDNNTTAILSPTAVNSEEVTSEDKNKSNLETDTEVDKEVNDLEDTECERNTKTKKKRLLSPQKSPTKSSQEAERDYIYSCLFADCDMKFCDCNELLVHRMSHESAKTIIQKMSEPKKETKDVNEQQIRPVFSSERKITRSVTKREAESKESQEMNTNSQELSVKKDVVTDSKDFFSSLLTNFETNVDKNYDYLKRKLFADEKPSVVKSDESQTSSESFDCKPTSSESSVDMNNRRIKCRFNDCEEVLETKRQLKKHLKLKHFKKCDFENCGQYFAYESELIDHKNSAHPVDPPEPSPAKASPKPELQMTLRKRNSGYTIFNDCTNNSNGGDDQSLPPAIIGGNDSNISKDISNDNSNDSNDTNAINAEKQYNCDLTVDCNRSADQMSALIVDNDLQHTAYPYKCEHKGCGMAFRKASKLRRHLRGSCVAVVERQNRKEKKYRCESDGCGKWFADKHDLRSHERIHSGEMPFECNYRNCDKQFEQLADLQAHKLMHNKEKPFMCGYCGQTFRQLSHLLCHKRSVHTKEKPYGCKMGDCRQSFYQLNSLKNHYKSSH</sequence>
<dbReference type="GO" id="GO:0000981">
    <property type="term" value="F:DNA-binding transcription factor activity, RNA polymerase II-specific"/>
    <property type="evidence" value="ECO:0007669"/>
    <property type="project" value="TreeGrafter"/>
</dbReference>
<dbReference type="PROSITE" id="PS50157">
    <property type="entry name" value="ZINC_FINGER_C2H2_2"/>
    <property type="match status" value="7"/>
</dbReference>
<evidence type="ECO:0000259" key="7">
    <source>
        <dbReference type="PROSITE" id="PS50157"/>
    </source>
</evidence>
<feature type="compositionally biased region" description="Polar residues" evidence="6">
    <location>
        <begin position="88"/>
        <end position="103"/>
    </location>
</feature>
<dbReference type="InterPro" id="IPR036236">
    <property type="entry name" value="Znf_C2H2_sf"/>
</dbReference>
<feature type="compositionally biased region" description="Basic and acidic residues" evidence="6">
    <location>
        <begin position="106"/>
        <end position="125"/>
    </location>
</feature>
<dbReference type="Pfam" id="PF00096">
    <property type="entry name" value="zf-C2H2"/>
    <property type="match status" value="3"/>
</dbReference>
<dbReference type="GO" id="GO:0008270">
    <property type="term" value="F:zinc ion binding"/>
    <property type="evidence" value="ECO:0007669"/>
    <property type="project" value="UniProtKB-KW"/>
</dbReference>
<feature type="region of interest" description="Disordered" evidence="6">
    <location>
        <begin position="370"/>
        <end position="390"/>
    </location>
</feature>
<dbReference type="SUPFAM" id="SSF57667">
    <property type="entry name" value="beta-beta-alpha zinc fingers"/>
    <property type="match status" value="3"/>
</dbReference>
<keyword evidence="1" id="KW-0479">Metal-binding</keyword>
<evidence type="ECO:0000256" key="2">
    <source>
        <dbReference type="ARBA" id="ARBA00022737"/>
    </source>
</evidence>
<feature type="domain" description="C2H2-type" evidence="7">
    <location>
        <begin position="586"/>
        <end position="614"/>
    </location>
</feature>
<organism evidence="8">
    <name type="scientific">Oppiella nova</name>
    <dbReference type="NCBI Taxonomy" id="334625"/>
    <lineage>
        <taxon>Eukaryota</taxon>
        <taxon>Metazoa</taxon>
        <taxon>Ecdysozoa</taxon>
        <taxon>Arthropoda</taxon>
        <taxon>Chelicerata</taxon>
        <taxon>Arachnida</taxon>
        <taxon>Acari</taxon>
        <taxon>Acariformes</taxon>
        <taxon>Sarcoptiformes</taxon>
        <taxon>Oribatida</taxon>
        <taxon>Brachypylina</taxon>
        <taxon>Oppioidea</taxon>
        <taxon>Oppiidae</taxon>
        <taxon>Oppiella</taxon>
    </lineage>
</organism>
<accession>A0A7R9MKW1</accession>
<evidence type="ECO:0000256" key="3">
    <source>
        <dbReference type="ARBA" id="ARBA00022771"/>
    </source>
</evidence>
<dbReference type="EMBL" id="OC937467">
    <property type="protein sequence ID" value="CAD7661170.1"/>
    <property type="molecule type" value="Genomic_DNA"/>
</dbReference>
<dbReference type="InterPro" id="IPR050329">
    <property type="entry name" value="GLI_C2H2-zinc-finger"/>
</dbReference>
<dbReference type="GO" id="GO:0000978">
    <property type="term" value="F:RNA polymerase II cis-regulatory region sequence-specific DNA binding"/>
    <property type="evidence" value="ECO:0007669"/>
    <property type="project" value="TreeGrafter"/>
</dbReference>
<feature type="domain" description="C2H2-type" evidence="7">
    <location>
        <begin position="487"/>
        <end position="519"/>
    </location>
</feature>
<dbReference type="InterPro" id="IPR013087">
    <property type="entry name" value="Znf_C2H2_type"/>
</dbReference>
<dbReference type="EMBL" id="CAJPVJ010022642">
    <property type="protein sequence ID" value="CAG2178306.1"/>
    <property type="molecule type" value="Genomic_DNA"/>
</dbReference>
<protein>
    <recommendedName>
        <fullName evidence="7">C2H2-type domain-containing protein</fullName>
    </recommendedName>
</protein>
<dbReference type="GO" id="GO:0005634">
    <property type="term" value="C:nucleus"/>
    <property type="evidence" value="ECO:0007669"/>
    <property type="project" value="UniProtKB-ARBA"/>
</dbReference>
<dbReference type="OrthoDB" id="6077919at2759"/>
<dbReference type="SMART" id="SM00355">
    <property type="entry name" value="ZnF_C2H2"/>
    <property type="match status" value="8"/>
</dbReference>
<evidence type="ECO:0000256" key="6">
    <source>
        <dbReference type="SAM" id="MobiDB-lite"/>
    </source>
</evidence>
<feature type="compositionally biased region" description="Basic and acidic residues" evidence="6">
    <location>
        <begin position="220"/>
        <end position="237"/>
    </location>
</feature>
<keyword evidence="4" id="KW-0862">Zinc</keyword>
<proteinExistence type="predicted"/>
<evidence type="ECO:0000313" key="9">
    <source>
        <dbReference type="Proteomes" id="UP000728032"/>
    </source>
</evidence>
<feature type="compositionally biased region" description="Basic and acidic residues" evidence="6">
    <location>
        <begin position="70"/>
        <end position="86"/>
    </location>
</feature>
<name>A0A7R9MKW1_9ACAR</name>
<dbReference type="FunFam" id="3.30.160.60:FF:000072">
    <property type="entry name" value="zinc finger protein 143 isoform X1"/>
    <property type="match status" value="1"/>
</dbReference>
<feature type="compositionally biased region" description="Polar residues" evidence="6">
    <location>
        <begin position="296"/>
        <end position="312"/>
    </location>
</feature>
<dbReference type="Proteomes" id="UP000728032">
    <property type="component" value="Unassembled WGS sequence"/>
</dbReference>
<keyword evidence="2" id="KW-0677">Repeat</keyword>
<feature type="domain" description="C2H2-type" evidence="7">
    <location>
        <begin position="526"/>
        <end position="555"/>
    </location>
</feature>
<evidence type="ECO:0000256" key="5">
    <source>
        <dbReference type="PROSITE-ProRule" id="PRU00042"/>
    </source>
</evidence>
<dbReference type="PANTHER" id="PTHR19818:SF139">
    <property type="entry name" value="PAIR-RULE PROTEIN ODD-PAIRED"/>
    <property type="match status" value="1"/>
</dbReference>
<feature type="region of interest" description="Disordered" evidence="6">
    <location>
        <begin position="220"/>
        <end position="247"/>
    </location>
</feature>
<evidence type="ECO:0000313" key="8">
    <source>
        <dbReference type="EMBL" id="CAD7661170.1"/>
    </source>
</evidence>
<feature type="domain" description="C2H2-type" evidence="7">
    <location>
        <begin position="348"/>
        <end position="378"/>
    </location>
</feature>
<dbReference type="Gene3D" id="3.30.160.60">
    <property type="entry name" value="Classic Zinc Finger"/>
    <property type="match status" value="5"/>
</dbReference>
<feature type="region of interest" description="Disordered" evidence="6">
    <location>
        <begin position="70"/>
        <end position="155"/>
    </location>
</feature>
<feature type="domain" description="C2H2-type" evidence="7">
    <location>
        <begin position="163"/>
        <end position="192"/>
    </location>
</feature>
<evidence type="ECO:0000256" key="1">
    <source>
        <dbReference type="ARBA" id="ARBA00022723"/>
    </source>
</evidence>
<gene>
    <name evidence="8" type="ORF">ONB1V03_LOCUS17731</name>
</gene>